<reference evidence="1" key="1">
    <citation type="submission" date="2021-03" db="EMBL/GenBank/DDBJ databases">
        <authorList>
            <person name="Tagirdzhanova G."/>
        </authorList>
    </citation>
    <scope>NUCLEOTIDE SEQUENCE</scope>
</reference>
<accession>A0A8H3I8G5</accession>
<sequence length="446" mass="50965">MDQLMDLHEALVTAITDIVRRWWSDVDRRFPQRMPLKAEEEELLKWLETQVDCGNLADYSKRRGSWRPDFMVEELLDSGIQENFRITEINARFSFNSYLIAMNGQRALQDLRLKDYGLASAACPDQILDGICDLFNPKLPLYLLKGEEVALDIVMLPFVLEKHYGIVPRIISINSLRLVRDASHPLGHRLYHVETKSEHENLGSADQMRSPKNGETLQEIHQLGLELRQHELAALDPEMLRQISLRCFNDLRTILLVHDKRMLGIVKEELEDLKQRGVINDQQTRILDRGIADSVLPGSASMKILLHDSEARLDIKNDFLLKPIRGGKGVGILFGEDLSSDQWLTLLKDLQSPQIHDDASYVIQRRIRPRLYDVLLKGEKIVQNPLVGTWQIVNGEYRELGGWRSSSSRVCAVSLGGAWIGSVISVDKDQQVQLPLRLFPVHKSSF</sequence>
<organism evidence="1 2">
    <name type="scientific">Gomphillus americanus</name>
    <dbReference type="NCBI Taxonomy" id="1940652"/>
    <lineage>
        <taxon>Eukaryota</taxon>
        <taxon>Fungi</taxon>
        <taxon>Dikarya</taxon>
        <taxon>Ascomycota</taxon>
        <taxon>Pezizomycotina</taxon>
        <taxon>Lecanoromycetes</taxon>
        <taxon>OSLEUM clade</taxon>
        <taxon>Ostropomycetidae</taxon>
        <taxon>Ostropales</taxon>
        <taxon>Graphidaceae</taxon>
        <taxon>Gomphilloideae</taxon>
        <taxon>Gomphillus</taxon>
    </lineage>
</organism>
<proteinExistence type="predicted"/>
<evidence type="ECO:0000313" key="1">
    <source>
        <dbReference type="EMBL" id="CAF9908888.1"/>
    </source>
</evidence>
<protein>
    <submittedName>
        <fullName evidence="1">Uncharacterized protein</fullName>
    </submittedName>
</protein>
<evidence type="ECO:0000313" key="2">
    <source>
        <dbReference type="Proteomes" id="UP000664169"/>
    </source>
</evidence>
<name>A0A8H3I8G5_9LECA</name>
<dbReference type="SUPFAM" id="SSF56059">
    <property type="entry name" value="Glutathione synthetase ATP-binding domain-like"/>
    <property type="match status" value="1"/>
</dbReference>
<keyword evidence="2" id="KW-1185">Reference proteome</keyword>
<dbReference type="OrthoDB" id="2117718at2759"/>
<comment type="caution">
    <text evidence="1">The sequence shown here is derived from an EMBL/GenBank/DDBJ whole genome shotgun (WGS) entry which is preliminary data.</text>
</comment>
<dbReference type="Proteomes" id="UP000664169">
    <property type="component" value="Unassembled WGS sequence"/>
</dbReference>
<dbReference type="AlphaFoldDB" id="A0A8H3I8G5"/>
<dbReference type="EMBL" id="CAJPDQ010000004">
    <property type="protein sequence ID" value="CAF9908888.1"/>
    <property type="molecule type" value="Genomic_DNA"/>
</dbReference>
<gene>
    <name evidence="1" type="ORF">GOMPHAMPRED_006347</name>
</gene>